<dbReference type="Gene3D" id="1.10.10.10">
    <property type="entry name" value="Winged helix-like DNA-binding domain superfamily/Winged helix DNA-binding domain"/>
    <property type="match status" value="1"/>
</dbReference>
<dbReference type="Pfam" id="PF09339">
    <property type="entry name" value="HTH_IclR"/>
    <property type="match status" value="1"/>
</dbReference>
<protein>
    <submittedName>
        <fullName evidence="6">IclR family transcriptional regulator</fullName>
    </submittedName>
</protein>
<keyword evidence="3" id="KW-0804">Transcription</keyword>
<evidence type="ECO:0000256" key="3">
    <source>
        <dbReference type="ARBA" id="ARBA00023163"/>
    </source>
</evidence>
<dbReference type="RefSeq" id="WP_146992323.1">
    <property type="nucleotide sequence ID" value="NZ_VITY01000020.1"/>
</dbReference>
<dbReference type="GO" id="GO:0003700">
    <property type="term" value="F:DNA-binding transcription factor activity"/>
    <property type="evidence" value="ECO:0007669"/>
    <property type="project" value="TreeGrafter"/>
</dbReference>
<dbReference type="SUPFAM" id="SSF55781">
    <property type="entry name" value="GAF domain-like"/>
    <property type="match status" value="1"/>
</dbReference>
<dbReference type="Proteomes" id="UP000321304">
    <property type="component" value="Unassembled WGS sequence"/>
</dbReference>
<dbReference type="OrthoDB" id="9807558at2"/>
<reference evidence="6 7" key="1">
    <citation type="submission" date="2019-06" db="EMBL/GenBank/DDBJ databases">
        <title>Genomic Encyclopedia of Type Strains, Phase IV (KMG-V): Genome sequencing to study the core and pangenomes of soil and plant-associated prokaryotes.</title>
        <authorList>
            <person name="Whitman W."/>
        </authorList>
    </citation>
    <scope>NUCLEOTIDE SEQUENCE [LARGE SCALE GENOMIC DNA]</scope>
    <source>
        <strain evidence="6 7">BR 10355</strain>
    </source>
</reference>
<feature type="domain" description="IclR-ED" evidence="5">
    <location>
        <begin position="73"/>
        <end position="262"/>
    </location>
</feature>
<dbReference type="InterPro" id="IPR050707">
    <property type="entry name" value="HTH_MetabolicPath_Reg"/>
</dbReference>
<evidence type="ECO:0000259" key="5">
    <source>
        <dbReference type="PROSITE" id="PS51078"/>
    </source>
</evidence>
<dbReference type="GO" id="GO:0003677">
    <property type="term" value="F:DNA binding"/>
    <property type="evidence" value="ECO:0007669"/>
    <property type="project" value="UniProtKB-KW"/>
</dbReference>
<dbReference type="PROSITE" id="PS51077">
    <property type="entry name" value="HTH_ICLR"/>
    <property type="match status" value="1"/>
</dbReference>
<evidence type="ECO:0000313" key="7">
    <source>
        <dbReference type="Proteomes" id="UP000321304"/>
    </source>
</evidence>
<organism evidence="6 7">
    <name type="scientific">Bradyrhizobium macuxiense</name>
    <dbReference type="NCBI Taxonomy" id="1755647"/>
    <lineage>
        <taxon>Bacteria</taxon>
        <taxon>Pseudomonadati</taxon>
        <taxon>Pseudomonadota</taxon>
        <taxon>Alphaproteobacteria</taxon>
        <taxon>Hyphomicrobiales</taxon>
        <taxon>Nitrobacteraceae</taxon>
        <taxon>Bradyrhizobium</taxon>
    </lineage>
</organism>
<dbReference type="InterPro" id="IPR029016">
    <property type="entry name" value="GAF-like_dom_sf"/>
</dbReference>
<dbReference type="GO" id="GO:0045892">
    <property type="term" value="P:negative regulation of DNA-templated transcription"/>
    <property type="evidence" value="ECO:0007669"/>
    <property type="project" value="TreeGrafter"/>
</dbReference>
<dbReference type="SUPFAM" id="SSF46785">
    <property type="entry name" value="Winged helix' DNA-binding domain"/>
    <property type="match status" value="1"/>
</dbReference>
<dbReference type="PANTHER" id="PTHR30136">
    <property type="entry name" value="HELIX-TURN-HELIX TRANSCRIPTIONAL REGULATOR, ICLR FAMILY"/>
    <property type="match status" value="1"/>
</dbReference>
<evidence type="ECO:0000256" key="1">
    <source>
        <dbReference type="ARBA" id="ARBA00023015"/>
    </source>
</evidence>
<dbReference type="Gene3D" id="3.30.450.40">
    <property type="match status" value="1"/>
</dbReference>
<dbReference type="InterPro" id="IPR005471">
    <property type="entry name" value="Tscrpt_reg_IclR_N"/>
</dbReference>
<dbReference type="InterPro" id="IPR036388">
    <property type="entry name" value="WH-like_DNA-bd_sf"/>
</dbReference>
<dbReference type="Pfam" id="PF01614">
    <property type="entry name" value="IclR_C"/>
    <property type="match status" value="1"/>
</dbReference>
<feature type="domain" description="HTH iclR-type" evidence="4">
    <location>
        <begin position="11"/>
        <end position="72"/>
    </location>
</feature>
<dbReference type="InterPro" id="IPR014757">
    <property type="entry name" value="Tscrpt_reg_IclR_C"/>
</dbReference>
<name>A0A560KXB2_9BRAD</name>
<evidence type="ECO:0000313" key="6">
    <source>
        <dbReference type="EMBL" id="TWB87797.1"/>
    </source>
</evidence>
<proteinExistence type="predicted"/>
<sequence>MRKRSLAHPPVEAVRRAFTLLELLNCRRISSVNDLHKDTGLAKSTIVRLLDSLVTLGYVTNDPRQGGYLLSSGVKSLSSGFCHDSLFVEAVKPLAQDLTKRLKIPIAVCVFDRDAMVVRYETDRDSQMSPFHPGMYQRLRRLRMLTRAVGRAYISFCPDSERNEILDVLRVSDEPEDQIVHRADEVEEIIAKVRRNGFAERSRDVEPKSSCSVSVPVFQGAEVLGAIGLSYFTSAMPRSKALELYLGPLLKLGKDVEDRIEAIRQAPAKASL</sequence>
<evidence type="ECO:0000256" key="2">
    <source>
        <dbReference type="ARBA" id="ARBA00023125"/>
    </source>
</evidence>
<keyword evidence="2" id="KW-0238">DNA-binding</keyword>
<comment type="caution">
    <text evidence="6">The sequence shown here is derived from an EMBL/GenBank/DDBJ whole genome shotgun (WGS) entry which is preliminary data.</text>
</comment>
<accession>A0A560KXB2</accession>
<dbReference type="PROSITE" id="PS51078">
    <property type="entry name" value="ICLR_ED"/>
    <property type="match status" value="1"/>
</dbReference>
<evidence type="ECO:0000259" key="4">
    <source>
        <dbReference type="PROSITE" id="PS51077"/>
    </source>
</evidence>
<dbReference type="AlphaFoldDB" id="A0A560KXB2"/>
<dbReference type="EMBL" id="VITY01000020">
    <property type="protein sequence ID" value="TWB87797.1"/>
    <property type="molecule type" value="Genomic_DNA"/>
</dbReference>
<gene>
    <name evidence="6" type="ORF">FBZ93_12095</name>
</gene>
<dbReference type="SMART" id="SM00346">
    <property type="entry name" value="HTH_ICLR"/>
    <property type="match status" value="1"/>
</dbReference>
<dbReference type="InterPro" id="IPR036390">
    <property type="entry name" value="WH_DNA-bd_sf"/>
</dbReference>
<keyword evidence="1" id="KW-0805">Transcription regulation</keyword>
<keyword evidence="7" id="KW-1185">Reference proteome</keyword>
<dbReference type="PANTHER" id="PTHR30136:SF23">
    <property type="entry name" value="DNA-BINDING TRANSCRIPTIONAL ACTIVATOR MHPR"/>
    <property type="match status" value="1"/>
</dbReference>